<feature type="chain" id="PRO_5015503210" evidence="2">
    <location>
        <begin position="27"/>
        <end position="350"/>
    </location>
</feature>
<feature type="compositionally biased region" description="Low complexity" evidence="1">
    <location>
        <begin position="93"/>
        <end position="104"/>
    </location>
</feature>
<organism evidence="3">
    <name type="scientific">Sipha flava</name>
    <name type="common">yellow sugarcane aphid</name>
    <dbReference type="NCBI Taxonomy" id="143950"/>
    <lineage>
        <taxon>Eukaryota</taxon>
        <taxon>Metazoa</taxon>
        <taxon>Ecdysozoa</taxon>
        <taxon>Arthropoda</taxon>
        <taxon>Hexapoda</taxon>
        <taxon>Insecta</taxon>
        <taxon>Pterygota</taxon>
        <taxon>Neoptera</taxon>
        <taxon>Paraneoptera</taxon>
        <taxon>Hemiptera</taxon>
        <taxon>Sternorrhyncha</taxon>
        <taxon>Aphidomorpha</taxon>
        <taxon>Aphidoidea</taxon>
        <taxon>Aphididae</taxon>
        <taxon>Sipha</taxon>
    </lineage>
</organism>
<dbReference type="EMBL" id="GGMS01002119">
    <property type="protein sequence ID" value="MBY71322.1"/>
    <property type="molecule type" value="Transcribed_RNA"/>
</dbReference>
<feature type="compositionally biased region" description="Polar residues" evidence="1">
    <location>
        <begin position="107"/>
        <end position="120"/>
    </location>
</feature>
<feature type="compositionally biased region" description="Basic and acidic residues" evidence="1">
    <location>
        <begin position="253"/>
        <end position="269"/>
    </location>
</feature>
<feature type="compositionally biased region" description="Polar residues" evidence="1">
    <location>
        <begin position="331"/>
        <end position="343"/>
    </location>
</feature>
<feature type="compositionally biased region" description="Basic residues" evidence="1">
    <location>
        <begin position="304"/>
        <end position="329"/>
    </location>
</feature>
<evidence type="ECO:0000256" key="1">
    <source>
        <dbReference type="SAM" id="MobiDB-lite"/>
    </source>
</evidence>
<accession>A0A2S2Q2D1</accession>
<gene>
    <name evidence="3" type="ORF">g.1873</name>
</gene>
<feature type="signal peptide" evidence="2">
    <location>
        <begin position="1"/>
        <end position="26"/>
    </location>
</feature>
<feature type="compositionally biased region" description="Basic and acidic residues" evidence="1">
    <location>
        <begin position="204"/>
        <end position="217"/>
    </location>
</feature>
<keyword evidence="2" id="KW-0732">Signal</keyword>
<reference evidence="3" key="1">
    <citation type="submission" date="2018-04" db="EMBL/GenBank/DDBJ databases">
        <title>Transcriptome assembly of Sipha flava.</title>
        <authorList>
            <person name="Scully E.D."/>
            <person name="Geib S.M."/>
            <person name="Palmer N.A."/>
            <person name="Koch K."/>
            <person name="Bradshaw J."/>
            <person name="Heng-Moss T."/>
            <person name="Sarath G."/>
        </authorList>
    </citation>
    <scope>NUCLEOTIDE SEQUENCE</scope>
</reference>
<dbReference type="AlphaFoldDB" id="A0A2S2Q2D1"/>
<name>A0A2S2Q2D1_9HEMI</name>
<feature type="compositionally biased region" description="Basic residues" evidence="1">
    <location>
        <begin position="149"/>
        <end position="165"/>
    </location>
</feature>
<feature type="region of interest" description="Disordered" evidence="1">
    <location>
        <begin position="77"/>
        <end position="350"/>
    </location>
</feature>
<proteinExistence type="predicted"/>
<feature type="compositionally biased region" description="Basic residues" evidence="1">
    <location>
        <begin position="218"/>
        <end position="227"/>
    </location>
</feature>
<sequence length="350" mass="39812">MCTRTMLRSLLACCTALLYLSPLLHCMTVSPILYFTTEAPSQYNRYYESGDHAKSYYGNGSPSSAYGYGHRRLPDSSAYGVGKARRSREEQQQEYAQHQQGYAQPYETPNTYEYMSNPSRKTSEASRVPGTEKRPPAGDVELIDDGPRPKQHNRVKKRKKIRKPVRPSEDYGDDGGGSDGRAVDPEVGSSSKNNVRKGAVPAQNDERAKSEVGEKRIPQQRKKKNGNGHKDKEDIDEDYVTLNAPSKHKIHKKNEYSKRQQFFDEEHVNNGKKKPAESTAGVVSQNSRIKKEHKKRENLQRSEVKRKRRAKKDQDKKKRVQQNKNHGHGSSRLQLQPGTSQRYGQVLAVR</sequence>
<evidence type="ECO:0000313" key="3">
    <source>
        <dbReference type="EMBL" id="MBY71322.1"/>
    </source>
</evidence>
<evidence type="ECO:0000256" key="2">
    <source>
        <dbReference type="SAM" id="SignalP"/>
    </source>
</evidence>
<protein>
    <submittedName>
        <fullName evidence="3">Uncharacterized protein</fullName>
    </submittedName>
</protein>